<evidence type="ECO:0000313" key="1">
    <source>
        <dbReference type="EMBL" id="AQG78854.1"/>
    </source>
</evidence>
<dbReference type="KEGG" id="smon:AWR27_05660"/>
<accession>A0A1P9WTZ7</accession>
<evidence type="ECO:0008006" key="3">
    <source>
        <dbReference type="Google" id="ProtNLM"/>
    </source>
</evidence>
<dbReference type="Proteomes" id="UP000187941">
    <property type="component" value="Chromosome"/>
</dbReference>
<protein>
    <recommendedName>
        <fullName evidence="3">Plasmid stabilization protein</fullName>
    </recommendedName>
</protein>
<sequence length="96" mass="11251">MKIQSHGSFERDLKKLPDAVLDEIEKIYVAIEEAQSLNDLTYSVRKMEGNKKLKAFRLRLGENSDYRIGFYLEGDTVVLSRILNRKDIYKKFPPKK</sequence>
<dbReference type="SUPFAM" id="SSF143011">
    <property type="entry name" value="RelE-like"/>
    <property type="match status" value="1"/>
</dbReference>
<dbReference type="OrthoDB" id="5570653at2"/>
<dbReference type="InterPro" id="IPR035093">
    <property type="entry name" value="RelE/ParE_toxin_dom_sf"/>
</dbReference>
<proteinExistence type="predicted"/>
<gene>
    <name evidence="1" type="ORF">AWR27_05660</name>
</gene>
<dbReference type="Gene3D" id="3.30.2310.20">
    <property type="entry name" value="RelE-like"/>
    <property type="match status" value="1"/>
</dbReference>
<dbReference type="RefSeq" id="WP_077130297.1">
    <property type="nucleotide sequence ID" value="NZ_CP014263.1"/>
</dbReference>
<dbReference type="STRING" id="1178516.AWR27_05660"/>
<organism evidence="1 2">
    <name type="scientific">Spirosoma montaniterrae</name>
    <dbReference type="NCBI Taxonomy" id="1178516"/>
    <lineage>
        <taxon>Bacteria</taxon>
        <taxon>Pseudomonadati</taxon>
        <taxon>Bacteroidota</taxon>
        <taxon>Cytophagia</taxon>
        <taxon>Cytophagales</taxon>
        <taxon>Cytophagaceae</taxon>
        <taxon>Spirosoma</taxon>
    </lineage>
</organism>
<evidence type="ECO:0000313" key="2">
    <source>
        <dbReference type="Proteomes" id="UP000187941"/>
    </source>
</evidence>
<keyword evidence="2" id="KW-1185">Reference proteome</keyword>
<dbReference type="EMBL" id="CP014263">
    <property type="protein sequence ID" value="AQG78854.1"/>
    <property type="molecule type" value="Genomic_DNA"/>
</dbReference>
<dbReference type="AlphaFoldDB" id="A0A1P9WTZ7"/>
<name>A0A1P9WTZ7_9BACT</name>
<reference evidence="1 2" key="1">
    <citation type="submission" date="2016-01" db="EMBL/GenBank/DDBJ databases">
        <authorList>
            <person name="Oliw E.H."/>
        </authorList>
    </citation>
    <scope>NUCLEOTIDE SEQUENCE [LARGE SCALE GENOMIC DNA]</scope>
    <source>
        <strain evidence="1 2">DY10</strain>
    </source>
</reference>